<dbReference type="VEuPathDB" id="TriTrypDB:C3747_207g85"/>
<protein>
    <submittedName>
        <fullName evidence="2">Uncharacterized protein</fullName>
    </submittedName>
</protein>
<dbReference type="VEuPathDB" id="TriTrypDB:ECC02_010398"/>
<dbReference type="Proteomes" id="UP000246121">
    <property type="component" value="Unassembled WGS sequence"/>
</dbReference>
<comment type="caution">
    <text evidence="2">The sequence shown here is derived from an EMBL/GenBank/DDBJ whole genome shotgun (WGS) entry which is preliminary data.</text>
</comment>
<feature type="region of interest" description="Disordered" evidence="1">
    <location>
        <begin position="842"/>
        <end position="863"/>
    </location>
</feature>
<dbReference type="VEuPathDB" id="TriTrypDB:TcCLB.508241.100"/>
<organism evidence="2 3">
    <name type="scientific">Trypanosoma cruzi</name>
    <dbReference type="NCBI Taxonomy" id="5693"/>
    <lineage>
        <taxon>Eukaryota</taxon>
        <taxon>Discoba</taxon>
        <taxon>Euglenozoa</taxon>
        <taxon>Kinetoplastea</taxon>
        <taxon>Metakinetoplastina</taxon>
        <taxon>Trypanosomatida</taxon>
        <taxon>Trypanosomatidae</taxon>
        <taxon>Trypanosoma</taxon>
        <taxon>Schizotrypanum</taxon>
    </lineage>
</organism>
<feature type="compositionally biased region" description="Polar residues" evidence="1">
    <location>
        <begin position="854"/>
        <end position="863"/>
    </location>
</feature>
<dbReference type="VEuPathDB" id="TriTrypDB:BCY84_12914"/>
<dbReference type="VEuPathDB" id="TriTrypDB:TCDM_07443"/>
<dbReference type="EMBL" id="PRFA01000030">
    <property type="protein sequence ID" value="PWU93707.1"/>
    <property type="molecule type" value="Genomic_DNA"/>
</dbReference>
<dbReference type="InterPro" id="IPR016024">
    <property type="entry name" value="ARM-type_fold"/>
</dbReference>
<dbReference type="VEuPathDB" id="TriTrypDB:Tc_MARK_601"/>
<feature type="region of interest" description="Disordered" evidence="1">
    <location>
        <begin position="539"/>
        <end position="577"/>
    </location>
</feature>
<evidence type="ECO:0000256" key="1">
    <source>
        <dbReference type="SAM" id="MobiDB-lite"/>
    </source>
</evidence>
<evidence type="ECO:0000313" key="2">
    <source>
        <dbReference type="EMBL" id="PWU93707.1"/>
    </source>
</evidence>
<accession>A0A2V2VB05</accession>
<dbReference type="VEuPathDB" id="TriTrypDB:TcYC6_0044820"/>
<dbReference type="VEuPathDB" id="TriTrypDB:TcCLB.511151.11"/>
<dbReference type="SUPFAM" id="SSF48371">
    <property type="entry name" value="ARM repeat"/>
    <property type="match status" value="1"/>
</dbReference>
<dbReference type="VEuPathDB" id="TriTrypDB:TcCL_NonESM09381"/>
<proteinExistence type="predicted"/>
<name>A0A2V2VB05_TRYCR</name>
<dbReference type="VEuPathDB" id="TriTrypDB:TcBrA4_0088780"/>
<sequence length="863" mass="97452">MQEAEKTFRILQEALEKAVKFFSIGVTVDGVPLTQQQAVDVLDVYDTLLDAEEPESYDTRRYFLCRSLECGFMRFLAEILTQPFQHLHEFDAQVTQPFLPLRMKAIKALQRLLLACSEMGEDSCVSCFRVAVEEEIIPLLLRALSESPYEPLRLGAAETLFIFILRISHGRTGFVSTGGVNAMCRSLMGDGSHTVRSMCASILRELVNTHVAEFNNPATVKVILKSLEDTSADVRTLGVEILEQTLRLCTSSIAYVLQDAQSVLLPLRRILDDDPSVEVVVSAARLLETCCEVADMMHLHTFFKFVVSMGLVKVLLLRIRDGGEAGAARARGLRLLIQHTPASYELPRQIFHDTEVLAVLLKGIVDAGRGRTTPGEEFAVFQIKSLELAICVAIILTQSTEYREVLMEELKEYPQWAAAIKNAVISLLNAASLDYFVNIELRDVTGHHLNALHGVPWEADNTPQRVYIYRLFQEQAQRVIMMRENALIDEEAPSSSRADARDILEEEKQGKKVRLTFILLVFATNITFPVESQAAVKEVVDEPPSPQPRPGSRAVPRFPPSTLAGSKHREHVLSSNGLVSPTKWRNKIQSKKLPDEKEAMAIAYDKFNSSMSFVMKFAQQFGKTKQKADDVVETEDGYFLRMSRLKNPWHAIVKHQKLKTWQVKDLRVGDLFYFSIPFDEIGIKALDVVLYKARRHMMYLKKELLITPHNSKGRRWFLDDMARNIMPKALEYLEDLKELIQSRGADGVRFPIFLFREKELHFGERALHPGNIVEVLDQIGFYFSQSMDKIVGVDKSRLQQLAEQLDNIEGNADMPDTSIHFCSVGPHDTTAEGMKLDTEEANEEDYDGGYGHGTISSDTESDF</sequence>
<dbReference type="VEuPathDB" id="TriTrypDB:TcG_08032"/>
<dbReference type="AlphaFoldDB" id="A0A2V2VB05"/>
<gene>
    <name evidence="2" type="ORF">C4B63_30g126</name>
</gene>
<reference evidence="2 3" key="1">
    <citation type="journal article" date="2018" name="Microb. Genom.">
        <title>Expanding an expanded genome: long-read sequencing of Trypanosoma cruzi.</title>
        <authorList>
            <person name="Berna L."/>
            <person name="Rodriguez M."/>
            <person name="Chiribao M.L."/>
            <person name="Parodi-Talice A."/>
            <person name="Pita S."/>
            <person name="Rijo G."/>
            <person name="Alvarez-Valin F."/>
            <person name="Robello C."/>
        </authorList>
    </citation>
    <scope>NUCLEOTIDE SEQUENCE [LARGE SCALE GENOMIC DNA]</scope>
    <source>
        <strain evidence="2 3">Dm28c</strain>
    </source>
</reference>
<dbReference type="VEuPathDB" id="TriTrypDB:TCSYLVIO_001756"/>
<evidence type="ECO:0000313" key="3">
    <source>
        <dbReference type="Proteomes" id="UP000246121"/>
    </source>
</evidence>
<dbReference type="Gene3D" id="1.25.10.10">
    <property type="entry name" value="Leucine-rich Repeat Variant"/>
    <property type="match status" value="1"/>
</dbReference>
<dbReference type="VEuPathDB" id="TriTrypDB:C4B63_30g126"/>
<dbReference type="InterPro" id="IPR011989">
    <property type="entry name" value="ARM-like"/>
</dbReference>